<keyword evidence="3" id="KW-0134">Cell wall</keyword>
<dbReference type="Proteomes" id="UP000525078">
    <property type="component" value="Unassembled WGS sequence"/>
</dbReference>
<gene>
    <name evidence="12" type="primary">LOC115700792</name>
    <name evidence="11" type="ORF">F8388_021904</name>
</gene>
<name>A0A7J6ELL1_CANSA</name>
<evidence type="ECO:0000256" key="5">
    <source>
        <dbReference type="ARBA" id="ARBA00022801"/>
    </source>
</evidence>
<dbReference type="RefSeq" id="XP_030484299.1">
    <property type="nucleotide sequence ID" value="XM_030628439.2"/>
</dbReference>
<reference evidence="12" key="3">
    <citation type="submission" date="2021-03" db="UniProtKB">
        <authorList>
            <consortium name="EnsemblPlants"/>
        </authorList>
    </citation>
    <scope>IDENTIFICATION</scope>
</reference>
<keyword evidence="6 9" id="KW-0326">Glycosidase</keyword>
<organism evidence="11 13">
    <name type="scientific">Cannabis sativa</name>
    <name type="common">Hemp</name>
    <name type="synonym">Marijuana</name>
    <dbReference type="NCBI Taxonomy" id="3483"/>
    <lineage>
        <taxon>Eukaryota</taxon>
        <taxon>Viridiplantae</taxon>
        <taxon>Streptophyta</taxon>
        <taxon>Embryophyta</taxon>
        <taxon>Tracheophyta</taxon>
        <taxon>Spermatophyta</taxon>
        <taxon>Magnoliopsida</taxon>
        <taxon>eudicotyledons</taxon>
        <taxon>Gunneridae</taxon>
        <taxon>Pentapetalae</taxon>
        <taxon>rosids</taxon>
        <taxon>fabids</taxon>
        <taxon>Rosales</taxon>
        <taxon>Cannabaceae</taxon>
        <taxon>Cannabis</taxon>
    </lineage>
</organism>
<dbReference type="SMART" id="SM00710">
    <property type="entry name" value="PbH1"/>
    <property type="match status" value="6"/>
</dbReference>
<dbReference type="EMBL" id="UZAU01000814">
    <property type="status" value="NOT_ANNOTATED_CDS"/>
    <property type="molecule type" value="Genomic_DNA"/>
</dbReference>
<reference evidence="11 13" key="2">
    <citation type="journal article" date="2020" name="bioRxiv">
        <title>Sequence and annotation of 42 cannabis genomes reveals extensive copy number variation in cannabinoid synthesis and pathogen resistance genes.</title>
        <authorList>
            <person name="Mckernan K.J."/>
            <person name="Helbert Y."/>
            <person name="Kane L.T."/>
            <person name="Ebling H."/>
            <person name="Zhang L."/>
            <person name="Liu B."/>
            <person name="Eaton Z."/>
            <person name="Mclaughlin S."/>
            <person name="Kingan S."/>
            <person name="Baybayan P."/>
            <person name="Concepcion G."/>
            <person name="Jordan M."/>
            <person name="Riva A."/>
            <person name="Barbazuk W."/>
            <person name="Harkins T."/>
        </authorList>
    </citation>
    <scope>NUCLEOTIDE SEQUENCE [LARGE SCALE GENOMIC DNA]</scope>
    <source>
        <strain evidence="13">cv. Jamaican Lion 4</strain>
        <strain evidence="11">Mother</strain>
        <tissue evidence="11">Leaf</tissue>
    </source>
</reference>
<dbReference type="FunFam" id="2.160.20.10:FF:000004">
    <property type="entry name" value="Pectin lyase-like superfamily protein"/>
    <property type="match status" value="1"/>
</dbReference>
<evidence type="ECO:0000313" key="12">
    <source>
        <dbReference type="EnsemblPlants" id="cds.evm.model.10.1007"/>
    </source>
</evidence>
<evidence type="ECO:0000313" key="13">
    <source>
        <dbReference type="Proteomes" id="UP000525078"/>
    </source>
</evidence>
<dbReference type="Gramene" id="evm.model.10.1007">
    <property type="protein sequence ID" value="cds.evm.model.10.1007"/>
    <property type="gene ID" value="evm.TU.10.1007"/>
</dbReference>
<keyword evidence="10" id="KW-0812">Transmembrane</keyword>
<accession>A0A7J6ELL1</accession>
<dbReference type="GeneID" id="115700792"/>
<reference evidence="14" key="1">
    <citation type="submission" date="2018-11" db="EMBL/GenBank/DDBJ databases">
        <authorList>
            <person name="Grassa J C."/>
        </authorList>
    </citation>
    <scope>NUCLEOTIDE SEQUENCE [LARGE SCALE GENOMIC DNA]</scope>
</reference>
<keyword evidence="14" id="KW-1185">Reference proteome</keyword>
<keyword evidence="5 9" id="KW-0378">Hydrolase</keyword>
<evidence type="ECO:0000256" key="9">
    <source>
        <dbReference type="RuleBase" id="RU361169"/>
    </source>
</evidence>
<evidence type="ECO:0000256" key="10">
    <source>
        <dbReference type="SAM" id="Phobius"/>
    </source>
</evidence>
<evidence type="ECO:0000256" key="2">
    <source>
        <dbReference type="ARBA" id="ARBA00008834"/>
    </source>
</evidence>
<proteinExistence type="inferred from homology"/>
<evidence type="ECO:0000256" key="4">
    <source>
        <dbReference type="ARBA" id="ARBA00022525"/>
    </source>
</evidence>
<dbReference type="Proteomes" id="UP000596661">
    <property type="component" value="Unassembled WGS sequence"/>
</dbReference>
<dbReference type="InterPro" id="IPR012334">
    <property type="entry name" value="Pectin_lyas_fold"/>
</dbReference>
<keyword evidence="10" id="KW-0472">Membrane</keyword>
<evidence type="ECO:0008006" key="15">
    <source>
        <dbReference type="Google" id="ProtNLM"/>
    </source>
</evidence>
<dbReference type="AlphaFoldDB" id="A0A7J6ELL1"/>
<comment type="subcellular location">
    <subcellularLocation>
        <location evidence="1">Secreted</location>
        <location evidence="1">Cell wall</location>
    </subcellularLocation>
</comment>
<dbReference type="PROSITE" id="PS00502">
    <property type="entry name" value="POLYGALACTURONASE"/>
    <property type="match status" value="1"/>
</dbReference>
<keyword evidence="4" id="KW-0964">Secreted</keyword>
<feature type="active site" evidence="8">
    <location>
        <position position="249"/>
    </location>
</feature>
<dbReference type="Gene3D" id="2.160.20.10">
    <property type="entry name" value="Single-stranded right-handed beta-helix, Pectin lyase-like"/>
    <property type="match status" value="1"/>
</dbReference>
<dbReference type="SUPFAM" id="SSF51126">
    <property type="entry name" value="Pectin lyase-like"/>
    <property type="match status" value="1"/>
</dbReference>
<evidence type="ECO:0000256" key="6">
    <source>
        <dbReference type="ARBA" id="ARBA00023295"/>
    </source>
</evidence>
<keyword evidence="7" id="KW-0961">Cell wall biogenesis/degradation</keyword>
<dbReference type="GO" id="GO:0071555">
    <property type="term" value="P:cell wall organization"/>
    <property type="evidence" value="ECO:0007669"/>
    <property type="project" value="UniProtKB-KW"/>
</dbReference>
<keyword evidence="10" id="KW-1133">Transmembrane helix</keyword>
<feature type="transmembrane region" description="Helical" evidence="10">
    <location>
        <begin position="7"/>
        <end position="27"/>
    </location>
</feature>
<dbReference type="EMBL" id="JAATIP010000217">
    <property type="protein sequence ID" value="KAF4359352.1"/>
    <property type="molecule type" value="Genomic_DNA"/>
</dbReference>
<comment type="similarity">
    <text evidence="2 9">Belongs to the glycosyl hydrolase 28 family.</text>
</comment>
<evidence type="ECO:0000256" key="7">
    <source>
        <dbReference type="ARBA" id="ARBA00023316"/>
    </source>
</evidence>
<dbReference type="GO" id="GO:0005975">
    <property type="term" value="P:carbohydrate metabolic process"/>
    <property type="evidence" value="ECO:0007669"/>
    <property type="project" value="InterPro"/>
</dbReference>
<dbReference type="GO" id="GO:0004650">
    <property type="term" value="F:polygalacturonase activity"/>
    <property type="evidence" value="ECO:0007669"/>
    <property type="project" value="InterPro"/>
</dbReference>
<dbReference type="InterPro" id="IPR000743">
    <property type="entry name" value="Glyco_hydro_28"/>
</dbReference>
<evidence type="ECO:0000256" key="3">
    <source>
        <dbReference type="ARBA" id="ARBA00022512"/>
    </source>
</evidence>
<dbReference type="InterPro" id="IPR006626">
    <property type="entry name" value="PbH1"/>
</dbReference>
<dbReference type="OrthoDB" id="187139at2759"/>
<accession>A0A803QI28</accession>
<sequence length="406" mass="43757">MGIKKPIIINIIGIMATFLLVVSSNIANSQQYYSLFDVTNNGTILPNDDITQSLLKGWRDACSSSSPSKVVVPKGIFKLSNASLQGPCKAPIEFNLQGILQAPPVDKNFKGGDTWIAFEYIDYLTVSGGGIFDGQGKNTWGKKCDEDEYCKDLPINVRFNFVTNSLVQEVTSLDSKQFHVNVLGCQNLTFQHVKIIAAEDSPNTDGIHIGRSSDVKVLDSHIETGDDCVSVGEGSNQITISKVTCGPGHGISIGSLGKYPNEEPVSGVTVKNCVLKNTQNGVRIKTWPHSHEGRATDLHFEDIIMDGVGNPVLIDQEYCPWNQCDSKLPSRVQISGVSFKNIRGSSSTAMAVKLVCSSGLPCQNVEMQDIDLKYSGAEGPISSECKNVQPTVSGIQNPPACVSTSP</sequence>
<dbReference type="EnsemblPlants" id="evm.model.10.1007">
    <property type="protein sequence ID" value="cds.evm.model.10.1007"/>
    <property type="gene ID" value="evm.TU.10.1007"/>
</dbReference>
<dbReference type="OMA" id="WFNIIIN"/>
<evidence type="ECO:0000256" key="8">
    <source>
        <dbReference type="PROSITE-ProRule" id="PRU10052"/>
    </source>
</evidence>
<dbReference type="PANTHER" id="PTHR31375">
    <property type="match status" value="1"/>
</dbReference>
<evidence type="ECO:0000313" key="14">
    <source>
        <dbReference type="Proteomes" id="UP000596661"/>
    </source>
</evidence>
<dbReference type="InterPro" id="IPR011050">
    <property type="entry name" value="Pectin_lyase_fold/virulence"/>
</dbReference>
<protein>
    <recommendedName>
        <fullName evidence="15">Polygalacturonase</fullName>
    </recommendedName>
</protein>
<dbReference type="Pfam" id="PF00295">
    <property type="entry name" value="Glyco_hydro_28"/>
    <property type="match status" value="1"/>
</dbReference>
<evidence type="ECO:0000256" key="1">
    <source>
        <dbReference type="ARBA" id="ARBA00004191"/>
    </source>
</evidence>
<evidence type="ECO:0000313" key="11">
    <source>
        <dbReference type="EMBL" id="KAF4359352.1"/>
    </source>
</evidence>